<keyword evidence="4" id="KW-0812">Transmembrane</keyword>
<dbReference type="SUPFAM" id="SSF58104">
    <property type="entry name" value="Methyl-accepting chemotaxis protein (MCP) signaling domain"/>
    <property type="match status" value="1"/>
</dbReference>
<feature type="transmembrane region" description="Helical" evidence="4">
    <location>
        <begin position="16"/>
        <end position="41"/>
    </location>
</feature>
<dbReference type="SMART" id="SM00086">
    <property type="entry name" value="PAC"/>
    <property type="match status" value="1"/>
</dbReference>
<keyword evidence="9" id="KW-1185">Reference proteome</keyword>
<evidence type="ECO:0000256" key="2">
    <source>
        <dbReference type="ARBA" id="ARBA00029447"/>
    </source>
</evidence>
<proteinExistence type="inferred from homology"/>
<organism evidence="8 9">
    <name type="scientific">Legionella beliardensis</name>
    <dbReference type="NCBI Taxonomy" id="91822"/>
    <lineage>
        <taxon>Bacteria</taxon>
        <taxon>Pseudomonadati</taxon>
        <taxon>Pseudomonadota</taxon>
        <taxon>Gammaproteobacteria</taxon>
        <taxon>Legionellales</taxon>
        <taxon>Legionellaceae</taxon>
        <taxon>Legionella</taxon>
    </lineage>
</organism>
<reference evidence="8 9" key="1">
    <citation type="submission" date="2018-06" db="EMBL/GenBank/DDBJ databases">
        <authorList>
            <consortium name="Pathogen Informatics"/>
            <person name="Doyle S."/>
        </authorList>
    </citation>
    <scope>NUCLEOTIDE SEQUENCE [LARGE SCALE GENOMIC DNA]</scope>
    <source>
        <strain evidence="8 9">NCTC13315</strain>
    </source>
</reference>
<dbReference type="InterPro" id="IPR000700">
    <property type="entry name" value="PAS-assoc_C"/>
</dbReference>
<evidence type="ECO:0000259" key="7">
    <source>
        <dbReference type="PROSITE" id="PS50113"/>
    </source>
</evidence>
<keyword evidence="4" id="KW-1133">Transmembrane helix</keyword>
<feature type="domain" description="PAS" evidence="6">
    <location>
        <begin position="91"/>
        <end position="121"/>
    </location>
</feature>
<dbReference type="PROSITE" id="PS50113">
    <property type="entry name" value="PAC"/>
    <property type="match status" value="1"/>
</dbReference>
<dbReference type="EMBL" id="UGNV01000001">
    <property type="protein sequence ID" value="STX29955.1"/>
    <property type="molecule type" value="Genomic_DNA"/>
</dbReference>
<dbReference type="GO" id="GO:0006935">
    <property type="term" value="P:chemotaxis"/>
    <property type="evidence" value="ECO:0007669"/>
    <property type="project" value="UniProtKB-KW"/>
</dbReference>
<dbReference type="Gene3D" id="1.10.287.950">
    <property type="entry name" value="Methyl-accepting chemotaxis protein"/>
    <property type="match status" value="1"/>
</dbReference>
<dbReference type="InterPro" id="IPR000014">
    <property type="entry name" value="PAS"/>
</dbReference>
<feature type="domain" description="Methyl-accepting transducer" evidence="5">
    <location>
        <begin position="217"/>
        <end position="453"/>
    </location>
</feature>
<gene>
    <name evidence="8" type="primary">bdlA</name>
    <name evidence="8" type="ORF">NCTC13315_02515</name>
</gene>
<dbReference type="SMART" id="SM00283">
    <property type="entry name" value="MA"/>
    <property type="match status" value="1"/>
</dbReference>
<evidence type="ECO:0000313" key="8">
    <source>
        <dbReference type="EMBL" id="STX29955.1"/>
    </source>
</evidence>
<dbReference type="OrthoDB" id="9177152at2"/>
<comment type="similarity">
    <text evidence="2">Belongs to the methyl-accepting chemotaxis (MCP) protein family.</text>
</comment>
<dbReference type="Proteomes" id="UP000254968">
    <property type="component" value="Unassembled WGS sequence"/>
</dbReference>
<dbReference type="InterPro" id="IPR035965">
    <property type="entry name" value="PAS-like_dom_sf"/>
</dbReference>
<feature type="domain" description="PAC" evidence="7">
    <location>
        <begin position="150"/>
        <end position="202"/>
    </location>
</feature>
<sequence length="493" mass="55113">MLESQKEKYKSGPFKLSIVLAIFLVISFIIRCITFQFDYLLLKSTNLVILSLSIFMTLLLIYSLYRLRRSDEDLFDELNAKLDAISRSQAIIELNMDGTIITANEKFLKTLGYTLDEIKGKHHKIFIDEKYINSEEYQVFWAKLNRGENIQAEFKRIGKNNKEVWLLSSYSPIFNRQGKPIKVIKVATDITEQKKQRIDLENVSRKLREIGIKIMEESSEISVGVQQLESTVSEQVTSASQQAAAVTQISTTIEQIKATTSQTKEKAKQLGESANTTTTVSEKGRQAIKVMTTFIETLQNKMQQISATILSLNDKTQQISEITEAVADIAKQSKMLALNASIEAAKAGESGKGFAVVAGEVKDLAERSQQSTERVQKILQDIRQTAEHAVMVTEAGNKSVEENSKQVKLTDEIINSLGNVIEETSIASMQIVSAVREEAIAIEQVDVSIKEINKVTNLFSSATEQTKNSTINLSKIADSLKTTASQYGLKEWQ</sequence>
<protein>
    <submittedName>
        <fullName evidence="8">Methyl-accepting chemotaxis sensory transducer</fullName>
    </submittedName>
</protein>
<keyword evidence="4" id="KW-0472">Membrane</keyword>
<dbReference type="SUPFAM" id="SSF55785">
    <property type="entry name" value="PYP-like sensor domain (PAS domain)"/>
    <property type="match status" value="1"/>
</dbReference>
<evidence type="ECO:0000259" key="5">
    <source>
        <dbReference type="PROSITE" id="PS50111"/>
    </source>
</evidence>
<dbReference type="InterPro" id="IPR051310">
    <property type="entry name" value="MCP_chemotaxis"/>
</dbReference>
<dbReference type="Pfam" id="PF13426">
    <property type="entry name" value="PAS_9"/>
    <property type="match status" value="1"/>
</dbReference>
<evidence type="ECO:0000256" key="3">
    <source>
        <dbReference type="PROSITE-ProRule" id="PRU00284"/>
    </source>
</evidence>
<evidence type="ECO:0000259" key="6">
    <source>
        <dbReference type="PROSITE" id="PS50112"/>
    </source>
</evidence>
<name>A0A378I5F2_9GAMM</name>
<dbReference type="GO" id="GO:0005886">
    <property type="term" value="C:plasma membrane"/>
    <property type="evidence" value="ECO:0007669"/>
    <property type="project" value="TreeGrafter"/>
</dbReference>
<evidence type="ECO:0000313" key="9">
    <source>
        <dbReference type="Proteomes" id="UP000254968"/>
    </source>
</evidence>
<dbReference type="PROSITE" id="PS50111">
    <property type="entry name" value="CHEMOTAXIS_TRANSDUC_2"/>
    <property type="match status" value="1"/>
</dbReference>
<dbReference type="GO" id="GO:0004888">
    <property type="term" value="F:transmembrane signaling receptor activity"/>
    <property type="evidence" value="ECO:0007669"/>
    <property type="project" value="TreeGrafter"/>
</dbReference>
<dbReference type="InterPro" id="IPR001610">
    <property type="entry name" value="PAC"/>
</dbReference>
<dbReference type="CDD" id="cd00130">
    <property type="entry name" value="PAS"/>
    <property type="match status" value="1"/>
</dbReference>
<dbReference type="AlphaFoldDB" id="A0A378I5F2"/>
<dbReference type="Pfam" id="PF00015">
    <property type="entry name" value="MCPsignal"/>
    <property type="match status" value="1"/>
</dbReference>
<accession>A0A378I5F2</accession>
<dbReference type="PANTHER" id="PTHR43531">
    <property type="entry name" value="PROTEIN ICFG"/>
    <property type="match status" value="1"/>
</dbReference>
<dbReference type="NCBIfam" id="TIGR00229">
    <property type="entry name" value="sensory_box"/>
    <property type="match status" value="1"/>
</dbReference>
<dbReference type="RefSeq" id="WP_160149900.1">
    <property type="nucleotide sequence ID" value="NZ_CAAAHO010000005.1"/>
</dbReference>
<evidence type="ECO:0000256" key="4">
    <source>
        <dbReference type="SAM" id="Phobius"/>
    </source>
</evidence>
<dbReference type="PROSITE" id="PS50112">
    <property type="entry name" value="PAS"/>
    <property type="match status" value="1"/>
</dbReference>
<keyword evidence="3" id="KW-0807">Transducer</keyword>
<dbReference type="Gene3D" id="3.30.450.20">
    <property type="entry name" value="PAS domain"/>
    <property type="match status" value="1"/>
</dbReference>
<feature type="transmembrane region" description="Helical" evidence="4">
    <location>
        <begin position="47"/>
        <end position="65"/>
    </location>
</feature>
<dbReference type="InterPro" id="IPR004089">
    <property type="entry name" value="MCPsignal_dom"/>
</dbReference>
<dbReference type="PANTHER" id="PTHR43531:SF11">
    <property type="entry name" value="METHYL-ACCEPTING CHEMOTAXIS PROTEIN 3"/>
    <property type="match status" value="1"/>
</dbReference>
<evidence type="ECO:0000256" key="1">
    <source>
        <dbReference type="ARBA" id="ARBA00022500"/>
    </source>
</evidence>
<dbReference type="GO" id="GO:0007165">
    <property type="term" value="P:signal transduction"/>
    <property type="evidence" value="ECO:0007669"/>
    <property type="project" value="UniProtKB-KW"/>
</dbReference>
<keyword evidence="1" id="KW-0145">Chemotaxis</keyword>